<dbReference type="InterPro" id="IPR002933">
    <property type="entry name" value="Peptidase_M20"/>
</dbReference>
<evidence type="ECO:0000259" key="5">
    <source>
        <dbReference type="Pfam" id="PF07687"/>
    </source>
</evidence>
<dbReference type="AlphaFoldDB" id="A0A7S4A918"/>
<dbReference type="SUPFAM" id="SSF53187">
    <property type="entry name" value="Zn-dependent exopeptidases"/>
    <property type="match status" value="1"/>
</dbReference>
<reference evidence="6" key="1">
    <citation type="submission" date="2021-01" db="EMBL/GenBank/DDBJ databases">
        <authorList>
            <person name="Corre E."/>
            <person name="Pelletier E."/>
            <person name="Niang G."/>
            <person name="Scheremetjew M."/>
            <person name="Finn R."/>
            <person name="Kale V."/>
            <person name="Holt S."/>
            <person name="Cochrane G."/>
            <person name="Meng A."/>
            <person name="Brown T."/>
            <person name="Cohen L."/>
        </authorList>
    </citation>
    <scope>NUCLEOTIDE SEQUENCE</scope>
    <source>
        <strain evidence="6">10249 10 AB</strain>
    </source>
</reference>
<dbReference type="GO" id="GO:0008233">
    <property type="term" value="F:peptidase activity"/>
    <property type="evidence" value="ECO:0007669"/>
    <property type="project" value="UniProtKB-KW"/>
</dbReference>
<evidence type="ECO:0000256" key="2">
    <source>
        <dbReference type="ARBA" id="ARBA00022670"/>
    </source>
</evidence>
<dbReference type="PANTHER" id="PTHR43270:SF4">
    <property type="entry name" value="CARNOSINE DIPEPTIDASE 2, ISOFORM A"/>
    <property type="match status" value="1"/>
</dbReference>
<dbReference type="CDD" id="cd05676">
    <property type="entry name" value="M20_dipept_like_CNDP"/>
    <property type="match status" value="1"/>
</dbReference>
<dbReference type="Pfam" id="PF01546">
    <property type="entry name" value="Peptidase_M20"/>
    <property type="match status" value="1"/>
</dbReference>
<evidence type="ECO:0000256" key="3">
    <source>
        <dbReference type="ARBA" id="ARBA00022723"/>
    </source>
</evidence>
<proteinExistence type="inferred from homology"/>
<protein>
    <recommendedName>
        <fullName evidence="5">Peptidase M20 dimerisation domain-containing protein</fullName>
    </recommendedName>
</protein>
<name>A0A7S4A918_9STRA</name>
<dbReference type="EMBL" id="HBIX01000471">
    <property type="protein sequence ID" value="CAE0707651.1"/>
    <property type="molecule type" value="Transcribed_RNA"/>
</dbReference>
<dbReference type="InterPro" id="IPR051458">
    <property type="entry name" value="Cyt/Met_Dipeptidase"/>
</dbReference>
<dbReference type="PANTHER" id="PTHR43270">
    <property type="entry name" value="BETA-ALA-HIS DIPEPTIDASE"/>
    <property type="match status" value="1"/>
</dbReference>
<dbReference type="Pfam" id="PF07687">
    <property type="entry name" value="M20_dimer"/>
    <property type="match status" value="1"/>
</dbReference>
<keyword evidence="3" id="KW-0479">Metal-binding</keyword>
<dbReference type="GO" id="GO:0006508">
    <property type="term" value="P:proteolysis"/>
    <property type="evidence" value="ECO:0007669"/>
    <property type="project" value="UniProtKB-KW"/>
</dbReference>
<dbReference type="Gene3D" id="3.30.70.360">
    <property type="match status" value="1"/>
</dbReference>
<dbReference type="GO" id="GO:0046872">
    <property type="term" value="F:metal ion binding"/>
    <property type="evidence" value="ECO:0007669"/>
    <property type="project" value="UniProtKB-KW"/>
</dbReference>
<evidence type="ECO:0000256" key="4">
    <source>
        <dbReference type="ARBA" id="ARBA00022801"/>
    </source>
</evidence>
<evidence type="ECO:0000313" key="6">
    <source>
        <dbReference type="EMBL" id="CAE0707651.1"/>
    </source>
</evidence>
<evidence type="ECO:0000256" key="1">
    <source>
        <dbReference type="ARBA" id="ARBA00006247"/>
    </source>
</evidence>
<organism evidence="6">
    <name type="scientific">Pseudo-nitzschia australis</name>
    <dbReference type="NCBI Taxonomy" id="44445"/>
    <lineage>
        <taxon>Eukaryota</taxon>
        <taxon>Sar</taxon>
        <taxon>Stramenopiles</taxon>
        <taxon>Ochrophyta</taxon>
        <taxon>Bacillariophyta</taxon>
        <taxon>Bacillariophyceae</taxon>
        <taxon>Bacillariophycidae</taxon>
        <taxon>Bacillariales</taxon>
        <taxon>Bacillariaceae</taxon>
        <taxon>Pseudo-nitzschia</taxon>
    </lineage>
</organism>
<feature type="domain" description="Peptidase M20 dimerisation" evidence="5">
    <location>
        <begin position="221"/>
        <end position="385"/>
    </location>
</feature>
<dbReference type="PROSITE" id="PS00759">
    <property type="entry name" value="ARGE_DAPE_CPG2_2"/>
    <property type="match status" value="1"/>
</dbReference>
<comment type="similarity">
    <text evidence="1">Belongs to the peptidase M20A family.</text>
</comment>
<dbReference type="Gene3D" id="3.40.630.10">
    <property type="entry name" value="Zn peptidases"/>
    <property type="match status" value="1"/>
</dbReference>
<gene>
    <name evidence="6" type="ORF">PAUS00366_LOCUS371</name>
</gene>
<accession>A0A7S4A918</accession>
<dbReference type="InterPro" id="IPR001261">
    <property type="entry name" value="ArgE/DapE_CS"/>
</dbReference>
<keyword evidence="4" id="KW-0378">Hydrolase</keyword>
<sequence length="530" mass="57845">MTDETETETETTKAFSAEEFFSLVDEHKTTMIEELATAVAIPSVSAELDQHLDDIVEMMEWTDAYITKLGGSTTTVPNPASTLERPLPPILLGEFKANDPSKKTVCVYGHLDVQPAAIEDGWDTDPFVLTEKDGKLFGRGSTDDKGPALSWLWIISLHQTMGVELPVNIKILFEGMEESGSLGIFEVIQTEGKPGKFLDDVDFFCISDNYWLGKTKPCLTYGLRGLAYFELSVEGFTKDLHSGVLGGTVFEPMTDLISLMGTLVESSTGKILVPGVYDSVAPVTPEEEALYETIDFDAESFKEENGIKAVSDKLLCDGDKKALLMNRWRNPTLSLHGIEGAFSGKGAKTVIPKKVIGKFSLRLVPDQDPKEIEELVTKHLRNEFAKLGSPNKIKVELHHGAHPWLSDPNHPNFEAAARAIELVYGGTKPDYTREGGSIPITSALENATGMNVLLLPIGACDDGAHSQNEKYNVANLLNGVKVLGVYLHELGTIKGPKPSSCKCPPKFSLTDEELMVPGAFVRGFACKCVM</sequence>
<dbReference type="InterPro" id="IPR011650">
    <property type="entry name" value="Peptidase_M20_dimer"/>
</dbReference>
<keyword evidence="2" id="KW-0645">Protease</keyword>